<dbReference type="InterPro" id="IPR007318">
    <property type="entry name" value="Phopholipid_MeTrfase"/>
</dbReference>
<dbReference type="EMBL" id="CP015267">
    <property type="protein sequence ID" value="ASL15216.1"/>
    <property type="molecule type" value="Genomic_DNA"/>
</dbReference>
<name>A0A220XV26_MYCIT</name>
<dbReference type="Gene3D" id="1.20.120.1630">
    <property type="match status" value="1"/>
</dbReference>
<dbReference type="AlphaFoldDB" id="A0A220XV26"/>
<evidence type="ECO:0000256" key="4">
    <source>
        <dbReference type="ARBA" id="ARBA00023136"/>
    </source>
</evidence>
<keyword evidence="5" id="KW-0489">Methyltransferase</keyword>
<evidence type="ECO:0000313" key="5">
    <source>
        <dbReference type="EMBL" id="ASL15216.1"/>
    </source>
</evidence>
<evidence type="ECO:0000313" key="6">
    <source>
        <dbReference type="Proteomes" id="UP000198286"/>
    </source>
</evidence>
<accession>A0A220XV26</accession>
<evidence type="ECO:0000256" key="1">
    <source>
        <dbReference type="ARBA" id="ARBA00004127"/>
    </source>
</evidence>
<dbReference type="Pfam" id="PF04191">
    <property type="entry name" value="PEMT"/>
    <property type="match status" value="1"/>
</dbReference>
<keyword evidence="4" id="KW-0472">Membrane</keyword>
<sequence>MRHGAFAVVRNPIFSAMLTFAAGIVLMTPNALALAGFMLLTAAIELQVRGVEEPYLHTVHGQQYRQYTATVGRFVPRLGSSGRRDDDECRADRC</sequence>
<organism evidence="5 6">
    <name type="scientific">Mycobacterium intracellulare subsp. chimaera</name>
    <dbReference type="NCBI Taxonomy" id="222805"/>
    <lineage>
        <taxon>Bacteria</taxon>
        <taxon>Bacillati</taxon>
        <taxon>Actinomycetota</taxon>
        <taxon>Actinomycetes</taxon>
        <taxon>Mycobacteriales</taxon>
        <taxon>Mycobacteriaceae</taxon>
        <taxon>Mycobacterium</taxon>
        <taxon>Mycobacterium avium complex (MAC)</taxon>
    </lineage>
</organism>
<dbReference type="GO" id="GO:0032259">
    <property type="term" value="P:methylation"/>
    <property type="evidence" value="ECO:0007669"/>
    <property type="project" value="UniProtKB-KW"/>
</dbReference>
<dbReference type="GO" id="GO:0008168">
    <property type="term" value="F:methyltransferase activity"/>
    <property type="evidence" value="ECO:0007669"/>
    <property type="project" value="UniProtKB-KW"/>
</dbReference>
<gene>
    <name evidence="5" type="ORF">MYCOZU2_02817</name>
</gene>
<reference evidence="5 6" key="1">
    <citation type="journal article" date="2017" name="Lancet Infect. Dis.">
        <title>Global outbreak of severe Mycobacterium chimaera disease after cardiac surgery: a molecular epidemiological study.</title>
        <authorList>
            <person name="van Ingen J."/>
            <person name="Kohl T."/>
            <person name="Kranzer K."/>
            <person name="Hasse B."/>
            <person name="Keller P."/>
            <person name="Szafranska A."/>
            <person name="Hillemann D."/>
            <person name="Chand M."/>
            <person name="Schreiber P."/>
            <person name="Sommerstein R."/>
            <person name="Berger C."/>
            <person name="Genoni M."/>
            <person name="Ruegg C."/>
            <person name="Troillet N."/>
            <person name="Widmer A.F."/>
            <person name="Becker S.L."/>
            <person name="Herrmann M."/>
            <person name="Eckmanns T."/>
            <person name="Haller S."/>
            <person name="Hoeller C."/>
            <person name="Debast S.B."/>
            <person name="Wolfhagen M.J."/>
            <person name="Hopman J."/>
            <person name="Kluytmans J."/>
            <person name="Langelaar M."/>
            <person name="Notermans D.W."/>
            <person name="ten Oever J."/>
            <person name="van den Barselaar P."/>
            <person name="Vonk A.B.A."/>
            <person name="Vos M.C."/>
            <person name="Ahmed N."/>
            <person name="Brown T."/>
            <person name="Crook D."/>
            <person name="Lamagni T."/>
            <person name="Phin N."/>
            <person name="Smith E.G."/>
            <person name="Zambon M."/>
            <person name="Serr A."/>
            <person name="Goetting T."/>
            <person name="Ebner W."/>
            <person name="Thuermer A."/>
            <person name="Utpatel C."/>
            <person name="Sproer C."/>
            <person name="Bunk B."/>
            <person name="Nubel U."/>
            <person name="Bloemberg G."/>
            <person name="Bottger E."/>
            <person name="Niemann S."/>
            <person name="Wagner D."/>
            <person name="Sax H."/>
        </authorList>
    </citation>
    <scope>NUCLEOTIDE SEQUENCE [LARGE SCALE GENOMIC DNA]</scope>
    <source>
        <strain evidence="5 6">ZUERICH-2</strain>
    </source>
</reference>
<proteinExistence type="predicted"/>
<evidence type="ECO:0000256" key="3">
    <source>
        <dbReference type="ARBA" id="ARBA00022989"/>
    </source>
</evidence>
<keyword evidence="2" id="KW-0812">Transmembrane</keyword>
<dbReference type="Proteomes" id="UP000198286">
    <property type="component" value="Chromosome"/>
</dbReference>
<evidence type="ECO:0000256" key="2">
    <source>
        <dbReference type="ARBA" id="ARBA00022692"/>
    </source>
</evidence>
<keyword evidence="5" id="KW-0808">Transferase</keyword>
<protein>
    <submittedName>
        <fullName evidence="5">Membrane-associated methyltransferase</fullName>
    </submittedName>
</protein>
<comment type="subcellular location">
    <subcellularLocation>
        <location evidence="1">Endomembrane system</location>
        <topology evidence="1">Multi-pass membrane protein</topology>
    </subcellularLocation>
</comment>
<dbReference type="GO" id="GO:0012505">
    <property type="term" value="C:endomembrane system"/>
    <property type="evidence" value="ECO:0007669"/>
    <property type="project" value="UniProtKB-SubCell"/>
</dbReference>
<keyword evidence="3" id="KW-1133">Transmembrane helix</keyword>